<dbReference type="AlphaFoldDB" id="T1BBW7"/>
<feature type="domain" description="Sigma-54 factor interaction" evidence="6">
    <location>
        <begin position="1"/>
        <end position="193"/>
    </location>
</feature>
<evidence type="ECO:0000256" key="2">
    <source>
        <dbReference type="ARBA" id="ARBA00022840"/>
    </source>
</evidence>
<dbReference type="PROSITE" id="PS00676">
    <property type="entry name" value="SIGMA54_INTERACT_2"/>
    <property type="match status" value="1"/>
</dbReference>
<evidence type="ECO:0000256" key="5">
    <source>
        <dbReference type="ARBA" id="ARBA00023163"/>
    </source>
</evidence>
<comment type="caution">
    <text evidence="7">The sequence shown here is derived from an EMBL/GenBank/DDBJ whole genome shotgun (WGS) entry which is preliminary data.</text>
</comment>
<name>T1BBW7_9ZZZZ</name>
<dbReference type="Pfam" id="PF00158">
    <property type="entry name" value="Sigma54_activat"/>
    <property type="match status" value="1"/>
</dbReference>
<dbReference type="InterPro" id="IPR027417">
    <property type="entry name" value="P-loop_NTPase"/>
</dbReference>
<evidence type="ECO:0000256" key="4">
    <source>
        <dbReference type="ARBA" id="ARBA00023125"/>
    </source>
</evidence>
<gene>
    <name evidence="7" type="ORF">B1A_13433</name>
</gene>
<dbReference type="InterPro" id="IPR025943">
    <property type="entry name" value="Sigma_54_int_dom_ATP-bd_2"/>
</dbReference>
<dbReference type="PANTHER" id="PTHR32071">
    <property type="entry name" value="TRANSCRIPTIONAL REGULATORY PROTEIN"/>
    <property type="match status" value="1"/>
</dbReference>
<organism evidence="7">
    <name type="scientific">mine drainage metagenome</name>
    <dbReference type="NCBI Taxonomy" id="410659"/>
    <lineage>
        <taxon>unclassified sequences</taxon>
        <taxon>metagenomes</taxon>
        <taxon>ecological metagenomes</taxon>
    </lineage>
</organism>
<evidence type="ECO:0000256" key="3">
    <source>
        <dbReference type="ARBA" id="ARBA00023015"/>
    </source>
</evidence>
<dbReference type="GO" id="GO:0005524">
    <property type="term" value="F:ATP binding"/>
    <property type="evidence" value="ECO:0007669"/>
    <property type="project" value="UniProtKB-KW"/>
</dbReference>
<dbReference type="FunFam" id="3.40.50.300:FF:000006">
    <property type="entry name" value="DNA-binding transcriptional regulator NtrC"/>
    <property type="match status" value="1"/>
</dbReference>
<keyword evidence="1" id="KW-0547">Nucleotide-binding</keyword>
<sequence>KELVSRLIHTSGSRRDHPFVPINCGAIPSELLESEFFGHKRGAFTGAVADQLGLIRSAEGGTLFLDEIAELPLSMQVKLLRFIQEKSVRPVGIAQEVPVDVRIISASHKNLRDEVAQGRFREDLFYRLVVIELYVPPLRERLSDLALLAQAIVTRLVLGRPVTFAPGTFERLMAYDYPGNVRELENILERALTLADGDLIRPDDIRVRR</sequence>
<dbReference type="SUPFAM" id="SSF52540">
    <property type="entry name" value="P-loop containing nucleoside triphosphate hydrolases"/>
    <property type="match status" value="1"/>
</dbReference>
<dbReference type="CDD" id="cd00009">
    <property type="entry name" value="AAA"/>
    <property type="match status" value="1"/>
</dbReference>
<dbReference type="Gene3D" id="3.40.50.300">
    <property type="entry name" value="P-loop containing nucleotide triphosphate hydrolases"/>
    <property type="match status" value="1"/>
</dbReference>
<dbReference type="EMBL" id="AUZX01009825">
    <property type="protein sequence ID" value="EQD50484.1"/>
    <property type="molecule type" value="Genomic_DNA"/>
</dbReference>
<evidence type="ECO:0000259" key="6">
    <source>
        <dbReference type="PROSITE" id="PS50045"/>
    </source>
</evidence>
<evidence type="ECO:0000313" key="7">
    <source>
        <dbReference type="EMBL" id="EQD50484.1"/>
    </source>
</evidence>
<dbReference type="PANTHER" id="PTHR32071:SF100">
    <property type="entry name" value="RESPONSE REGULATOR PROTEIN PILR"/>
    <property type="match status" value="1"/>
</dbReference>
<proteinExistence type="predicted"/>
<feature type="non-terminal residue" evidence="7">
    <location>
        <position position="1"/>
    </location>
</feature>
<protein>
    <submittedName>
        <fullName evidence="7">Type 4 fimbriae expression regulatory protein PilR</fullName>
    </submittedName>
</protein>
<dbReference type="PROSITE" id="PS00688">
    <property type="entry name" value="SIGMA54_INTERACT_3"/>
    <property type="match status" value="1"/>
</dbReference>
<dbReference type="Gene3D" id="1.10.8.60">
    <property type="match status" value="1"/>
</dbReference>
<feature type="non-terminal residue" evidence="7">
    <location>
        <position position="209"/>
    </location>
</feature>
<dbReference type="InterPro" id="IPR025944">
    <property type="entry name" value="Sigma_54_int_dom_CS"/>
</dbReference>
<dbReference type="PROSITE" id="PS50045">
    <property type="entry name" value="SIGMA54_INTERACT_4"/>
    <property type="match status" value="1"/>
</dbReference>
<keyword evidence="5" id="KW-0804">Transcription</keyword>
<keyword evidence="4" id="KW-0238">DNA-binding</keyword>
<keyword evidence="2" id="KW-0067">ATP-binding</keyword>
<keyword evidence="3" id="KW-0805">Transcription regulation</keyword>
<reference evidence="7" key="1">
    <citation type="submission" date="2013-08" db="EMBL/GenBank/DDBJ databases">
        <authorList>
            <person name="Mendez C."/>
            <person name="Richter M."/>
            <person name="Ferrer M."/>
            <person name="Sanchez J."/>
        </authorList>
    </citation>
    <scope>NUCLEOTIDE SEQUENCE</scope>
</reference>
<reference evidence="7" key="2">
    <citation type="journal article" date="2014" name="ISME J.">
        <title>Microbial stratification in low pH oxic and suboxic macroscopic growths along an acid mine drainage.</title>
        <authorList>
            <person name="Mendez-Garcia C."/>
            <person name="Mesa V."/>
            <person name="Sprenger R.R."/>
            <person name="Richter M."/>
            <person name="Diez M.S."/>
            <person name="Solano J."/>
            <person name="Bargiela R."/>
            <person name="Golyshina O.V."/>
            <person name="Manteca A."/>
            <person name="Ramos J.L."/>
            <person name="Gallego J.R."/>
            <person name="Llorente I."/>
            <person name="Martins Dos Santos V.A."/>
            <person name="Jensen O.N."/>
            <person name="Pelaez A.I."/>
            <person name="Sanchez J."/>
            <person name="Ferrer M."/>
        </authorList>
    </citation>
    <scope>NUCLEOTIDE SEQUENCE</scope>
</reference>
<dbReference type="InterPro" id="IPR058031">
    <property type="entry name" value="AAA_lid_NorR"/>
</dbReference>
<dbReference type="GO" id="GO:0006355">
    <property type="term" value="P:regulation of DNA-templated transcription"/>
    <property type="evidence" value="ECO:0007669"/>
    <property type="project" value="InterPro"/>
</dbReference>
<dbReference type="GO" id="GO:0003677">
    <property type="term" value="F:DNA binding"/>
    <property type="evidence" value="ECO:0007669"/>
    <property type="project" value="UniProtKB-KW"/>
</dbReference>
<accession>T1BBW7</accession>
<dbReference type="InterPro" id="IPR002078">
    <property type="entry name" value="Sigma_54_int"/>
</dbReference>
<dbReference type="Pfam" id="PF25601">
    <property type="entry name" value="AAA_lid_14"/>
    <property type="match status" value="1"/>
</dbReference>
<evidence type="ECO:0000256" key="1">
    <source>
        <dbReference type="ARBA" id="ARBA00022741"/>
    </source>
</evidence>